<organism evidence="2 3">
    <name type="scientific">Nitratireductor kimnyeongensis</name>
    <dbReference type="NCBI Taxonomy" id="430679"/>
    <lineage>
        <taxon>Bacteria</taxon>
        <taxon>Pseudomonadati</taxon>
        <taxon>Pseudomonadota</taxon>
        <taxon>Alphaproteobacteria</taxon>
        <taxon>Hyphomicrobiales</taxon>
        <taxon>Phyllobacteriaceae</taxon>
        <taxon>Nitratireductor</taxon>
    </lineage>
</organism>
<protein>
    <submittedName>
        <fullName evidence="2">DUF3108 domain-containing protein</fullName>
    </submittedName>
</protein>
<dbReference type="InterPro" id="IPR021457">
    <property type="entry name" value="DUF3108"/>
</dbReference>
<name>A0ABW0T9X7_9HYPH</name>
<sequence length="256" mass="27691">MIRPAIVHLSLALILLGPAGSAHAQGVETHRFRYSASLFGIPIGKADFTSRLEADRFDVSGRFASAGVARLFDKTDGTVRSKGRLSSGAVLPASYELAYVSGKKRETTSIRYEKGQVAKTVITPKPKKRGKDWVAISNKDLKGALDPISALLSPVQGTAEVCNRRFKVFDGEMRADIVFSPAANGERIGGDVVTCKARFVPVSGYRKGRSTIAFLRDKARILVAFKPLGTRGYHTPVQARIGTKIGTVYIEGRPVD</sequence>
<feature type="chain" id="PRO_5046478472" evidence="1">
    <location>
        <begin position="25"/>
        <end position="256"/>
    </location>
</feature>
<gene>
    <name evidence="2" type="ORF">ACFPOD_14000</name>
</gene>
<keyword evidence="3" id="KW-1185">Reference proteome</keyword>
<dbReference type="Proteomes" id="UP001596107">
    <property type="component" value="Unassembled WGS sequence"/>
</dbReference>
<dbReference type="Pfam" id="PF11306">
    <property type="entry name" value="DUF3108"/>
    <property type="match status" value="1"/>
</dbReference>
<feature type="signal peptide" evidence="1">
    <location>
        <begin position="1"/>
        <end position="24"/>
    </location>
</feature>
<keyword evidence="1" id="KW-0732">Signal</keyword>
<evidence type="ECO:0000313" key="3">
    <source>
        <dbReference type="Proteomes" id="UP001596107"/>
    </source>
</evidence>
<accession>A0ABW0T9X7</accession>
<dbReference type="EMBL" id="JBHSNB010000003">
    <property type="protein sequence ID" value="MFC5586225.1"/>
    <property type="molecule type" value="Genomic_DNA"/>
</dbReference>
<reference evidence="3" key="1">
    <citation type="journal article" date="2019" name="Int. J. Syst. Evol. Microbiol.">
        <title>The Global Catalogue of Microorganisms (GCM) 10K type strain sequencing project: providing services to taxonomists for standard genome sequencing and annotation.</title>
        <authorList>
            <consortium name="The Broad Institute Genomics Platform"/>
            <consortium name="The Broad Institute Genome Sequencing Center for Infectious Disease"/>
            <person name="Wu L."/>
            <person name="Ma J."/>
        </authorList>
    </citation>
    <scope>NUCLEOTIDE SEQUENCE [LARGE SCALE GENOMIC DNA]</scope>
    <source>
        <strain evidence="3">JCM 3366</strain>
    </source>
</reference>
<evidence type="ECO:0000313" key="2">
    <source>
        <dbReference type="EMBL" id="MFC5586225.1"/>
    </source>
</evidence>
<dbReference type="RefSeq" id="WP_246637900.1">
    <property type="nucleotide sequence ID" value="NZ_CP078143.1"/>
</dbReference>
<comment type="caution">
    <text evidence="2">The sequence shown here is derived from an EMBL/GenBank/DDBJ whole genome shotgun (WGS) entry which is preliminary data.</text>
</comment>
<proteinExistence type="predicted"/>
<evidence type="ECO:0000256" key="1">
    <source>
        <dbReference type="SAM" id="SignalP"/>
    </source>
</evidence>